<evidence type="ECO:0000313" key="3">
    <source>
        <dbReference type="Proteomes" id="UP000325081"/>
    </source>
</evidence>
<sequence length="104" mass="11744">MVGLDVDRSRPNFYEASGMLLISGVGLLYVSDFENLNGWLKVISVTVAGVNLVVKKVHELEEGQHWRNRFEVIQSFQPDRGLQGSDESHRSCYGYHQSGNFAQE</sequence>
<accession>A0A5A7P1V8</accession>
<evidence type="ECO:0000313" key="2">
    <source>
        <dbReference type="EMBL" id="GER26597.1"/>
    </source>
</evidence>
<reference evidence="3" key="1">
    <citation type="journal article" date="2019" name="Curr. Biol.">
        <title>Genome Sequence of Striga asiatica Provides Insight into the Evolution of Plant Parasitism.</title>
        <authorList>
            <person name="Yoshida S."/>
            <person name="Kim S."/>
            <person name="Wafula E.K."/>
            <person name="Tanskanen J."/>
            <person name="Kim Y.M."/>
            <person name="Honaas L."/>
            <person name="Yang Z."/>
            <person name="Spallek T."/>
            <person name="Conn C.E."/>
            <person name="Ichihashi Y."/>
            <person name="Cheong K."/>
            <person name="Cui S."/>
            <person name="Der J.P."/>
            <person name="Gundlach H."/>
            <person name="Jiao Y."/>
            <person name="Hori C."/>
            <person name="Ishida J.K."/>
            <person name="Kasahara H."/>
            <person name="Kiba T."/>
            <person name="Kim M.S."/>
            <person name="Koo N."/>
            <person name="Laohavisit A."/>
            <person name="Lee Y.H."/>
            <person name="Lumba S."/>
            <person name="McCourt P."/>
            <person name="Mortimer J.C."/>
            <person name="Mutuku J.M."/>
            <person name="Nomura T."/>
            <person name="Sasaki-Sekimoto Y."/>
            <person name="Seto Y."/>
            <person name="Wang Y."/>
            <person name="Wakatake T."/>
            <person name="Sakakibara H."/>
            <person name="Demura T."/>
            <person name="Yamaguchi S."/>
            <person name="Yoneyama K."/>
            <person name="Manabe R.I."/>
            <person name="Nelson D.C."/>
            <person name="Schulman A.H."/>
            <person name="Timko M.P."/>
            <person name="dePamphilis C.W."/>
            <person name="Choi D."/>
            <person name="Shirasu K."/>
        </authorList>
    </citation>
    <scope>NUCLEOTIDE SEQUENCE [LARGE SCALE GENOMIC DNA]</scope>
    <source>
        <strain evidence="3">cv. UVA1</strain>
    </source>
</reference>
<protein>
    <submittedName>
        <fullName evidence="2">UvrABC system protein C</fullName>
    </submittedName>
</protein>
<dbReference type="Proteomes" id="UP000325081">
    <property type="component" value="Unassembled WGS sequence"/>
</dbReference>
<name>A0A5A7P1V8_STRAF</name>
<proteinExistence type="predicted"/>
<dbReference type="EMBL" id="BKCP01001113">
    <property type="protein sequence ID" value="GER26597.1"/>
    <property type="molecule type" value="Genomic_DNA"/>
</dbReference>
<keyword evidence="3" id="KW-1185">Reference proteome</keyword>
<feature type="region of interest" description="Disordered" evidence="1">
    <location>
        <begin position="79"/>
        <end position="104"/>
    </location>
</feature>
<comment type="caution">
    <text evidence="2">The sequence shown here is derived from an EMBL/GenBank/DDBJ whole genome shotgun (WGS) entry which is preliminary data.</text>
</comment>
<gene>
    <name evidence="2" type="ORF">STAS_02251</name>
</gene>
<evidence type="ECO:0000256" key="1">
    <source>
        <dbReference type="SAM" id="MobiDB-lite"/>
    </source>
</evidence>
<organism evidence="2 3">
    <name type="scientific">Striga asiatica</name>
    <name type="common">Asiatic witchweed</name>
    <name type="synonym">Buchnera asiatica</name>
    <dbReference type="NCBI Taxonomy" id="4170"/>
    <lineage>
        <taxon>Eukaryota</taxon>
        <taxon>Viridiplantae</taxon>
        <taxon>Streptophyta</taxon>
        <taxon>Embryophyta</taxon>
        <taxon>Tracheophyta</taxon>
        <taxon>Spermatophyta</taxon>
        <taxon>Magnoliopsida</taxon>
        <taxon>eudicotyledons</taxon>
        <taxon>Gunneridae</taxon>
        <taxon>Pentapetalae</taxon>
        <taxon>asterids</taxon>
        <taxon>lamiids</taxon>
        <taxon>Lamiales</taxon>
        <taxon>Orobanchaceae</taxon>
        <taxon>Buchnereae</taxon>
        <taxon>Striga</taxon>
    </lineage>
</organism>
<dbReference type="AlphaFoldDB" id="A0A5A7P1V8"/>